<evidence type="ECO:0000313" key="1">
    <source>
        <dbReference type="EMBL" id="MBR7837021.1"/>
    </source>
</evidence>
<protein>
    <recommendedName>
        <fullName evidence="3">DUF1269 domain-containing protein</fullName>
    </recommendedName>
</protein>
<accession>A0A941EU16</accession>
<sequence length="145" mass="15153">MDVNQVDYMVIDFPGELPAETVVPPIQALVEDGAVEILDLAFIRRDAGGLIEAVELDALGDAQGAAFADLTGEIHGLLSDEDLQLVGEELPHGSTAAVLVWENTATRALKRAVLASGGTVVAHERVPAGLVERDLTAIGMKASSI</sequence>
<proteinExistence type="predicted"/>
<dbReference type="InterPro" id="IPR046288">
    <property type="entry name" value="DUF6325"/>
</dbReference>
<dbReference type="Pfam" id="PF19850">
    <property type="entry name" value="DUF6325"/>
    <property type="match status" value="1"/>
</dbReference>
<dbReference type="RefSeq" id="WP_212531491.1">
    <property type="nucleotide sequence ID" value="NZ_JAGSOG010000176.1"/>
</dbReference>
<dbReference type="Proteomes" id="UP000675781">
    <property type="component" value="Unassembled WGS sequence"/>
</dbReference>
<organism evidence="1 2">
    <name type="scientific">Actinospica durhamensis</name>
    <dbReference type="NCBI Taxonomy" id="1508375"/>
    <lineage>
        <taxon>Bacteria</taxon>
        <taxon>Bacillati</taxon>
        <taxon>Actinomycetota</taxon>
        <taxon>Actinomycetes</taxon>
        <taxon>Catenulisporales</taxon>
        <taxon>Actinospicaceae</taxon>
        <taxon>Actinospica</taxon>
    </lineage>
</organism>
<name>A0A941EU16_9ACTN</name>
<gene>
    <name evidence="1" type="ORF">KDL01_27340</name>
</gene>
<evidence type="ECO:0008006" key="3">
    <source>
        <dbReference type="Google" id="ProtNLM"/>
    </source>
</evidence>
<evidence type="ECO:0000313" key="2">
    <source>
        <dbReference type="Proteomes" id="UP000675781"/>
    </source>
</evidence>
<reference evidence="1" key="1">
    <citation type="submission" date="2021-04" db="EMBL/GenBank/DDBJ databases">
        <title>Genome based classification of Actinospica acidithermotolerans sp. nov., an actinobacterium isolated from an Indonesian hot spring.</title>
        <authorList>
            <person name="Kusuma A.B."/>
            <person name="Putra K.E."/>
            <person name="Nafisah S."/>
            <person name="Loh J."/>
            <person name="Nouioui I."/>
            <person name="Goodfellow M."/>
        </authorList>
    </citation>
    <scope>NUCLEOTIDE SEQUENCE</scope>
    <source>
        <strain evidence="1">CSCA 57</strain>
    </source>
</reference>
<comment type="caution">
    <text evidence="1">The sequence shown here is derived from an EMBL/GenBank/DDBJ whole genome shotgun (WGS) entry which is preliminary data.</text>
</comment>
<keyword evidence="2" id="KW-1185">Reference proteome</keyword>
<dbReference type="AlphaFoldDB" id="A0A941EU16"/>
<dbReference type="EMBL" id="JAGSOG010000176">
    <property type="protein sequence ID" value="MBR7837021.1"/>
    <property type="molecule type" value="Genomic_DNA"/>
</dbReference>